<dbReference type="SUPFAM" id="SSF117281">
    <property type="entry name" value="Kelch motif"/>
    <property type="match status" value="1"/>
</dbReference>
<accession>A0A9N9DEK0</accession>
<proteinExistence type="predicted"/>
<protein>
    <submittedName>
        <fullName evidence="1">1463_t:CDS:1</fullName>
    </submittedName>
</protein>
<organism evidence="1 2">
    <name type="scientific">Ambispora gerdemannii</name>
    <dbReference type="NCBI Taxonomy" id="144530"/>
    <lineage>
        <taxon>Eukaryota</taxon>
        <taxon>Fungi</taxon>
        <taxon>Fungi incertae sedis</taxon>
        <taxon>Mucoromycota</taxon>
        <taxon>Glomeromycotina</taxon>
        <taxon>Glomeromycetes</taxon>
        <taxon>Archaeosporales</taxon>
        <taxon>Ambisporaceae</taxon>
        <taxon>Ambispora</taxon>
    </lineage>
</organism>
<dbReference type="AlphaFoldDB" id="A0A9N9DEK0"/>
<dbReference type="Proteomes" id="UP000789831">
    <property type="component" value="Unassembled WGS sequence"/>
</dbReference>
<feature type="non-terminal residue" evidence="1">
    <location>
        <position position="1"/>
    </location>
</feature>
<comment type="caution">
    <text evidence="1">The sequence shown here is derived from an EMBL/GenBank/DDBJ whole genome shotgun (WGS) entry which is preliminary data.</text>
</comment>
<dbReference type="Gene3D" id="2.120.10.80">
    <property type="entry name" value="Kelch-type beta propeller"/>
    <property type="match status" value="1"/>
</dbReference>
<reference evidence="1" key="1">
    <citation type="submission" date="2021-06" db="EMBL/GenBank/DDBJ databases">
        <authorList>
            <person name="Kallberg Y."/>
            <person name="Tangrot J."/>
            <person name="Rosling A."/>
        </authorList>
    </citation>
    <scope>NUCLEOTIDE SEQUENCE</scope>
    <source>
        <strain evidence="1">MT106</strain>
    </source>
</reference>
<evidence type="ECO:0000313" key="1">
    <source>
        <dbReference type="EMBL" id="CAG8632778.1"/>
    </source>
</evidence>
<name>A0A9N9DEK0_9GLOM</name>
<keyword evidence="2" id="KW-1185">Reference proteome</keyword>
<dbReference type="OrthoDB" id="432528at2759"/>
<sequence>LGYIHIRIYNSDSAPRFDLTTFSTQKKDNHSVVYAFCGKIPNNRKFSDLIDTNDFYKIDVSTLPFSFLRVDSPPQAQCCMSSVIDNKGKLHIWGGRTNTLDRSMYIFDTFGSTWNQILPSGYVPDQRKAYSATFKDDKFIILEASIKLMKLLIFDNNRFAHSAVIAPDNRSIIIFGGITTFNTSIEYTLYDYLISLNLETFEFSELKTLNKHSIDDIPIRHTAIMYNKFMIAYIKLLNLSQKDYVWVDKYIAPNSISPPPPNETAINSNILQTQPNIIVGQHNTTRAPLDHNTALPYNIPEIINQQTTTQVPLGYIYAHNDRTSYNPSLAIY</sequence>
<evidence type="ECO:0000313" key="2">
    <source>
        <dbReference type="Proteomes" id="UP000789831"/>
    </source>
</evidence>
<dbReference type="InterPro" id="IPR015915">
    <property type="entry name" value="Kelch-typ_b-propeller"/>
</dbReference>
<dbReference type="EMBL" id="CAJVPL010003441">
    <property type="protein sequence ID" value="CAG8632778.1"/>
    <property type="molecule type" value="Genomic_DNA"/>
</dbReference>
<gene>
    <name evidence="1" type="ORF">AGERDE_LOCUS10607</name>
</gene>